<dbReference type="CDD" id="cd11444">
    <property type="entry name" value="bHLH_AtIBH1_like"/>
    <property type="match status" value="1"/>
</dbReference>
<evidence type="ECO:0000256" key="4">
    <source>
        <dbReference type="ARBA" id="ARBA00023242"/>
    </source>
</evidence>
<evidence type="ECO:0000256" key="1">
    <source>
        <dbReference type="ARBA" id="ARBA00004123"/>
    </source>
</evidence>
<evidence type="ECO:0000256" key="3">
    <source>
        <dbReference type="ARBA" id="ARBA00023163"/>
    </source>
</evidence>
<keyword evidence="3" id="KW-0804">Transcription</keyword>
<dbReference type="InterPro" id="IPR044660">
    <property type="entry name" value="IBH1-like"/>
</dbReference>
<dbReference type="Pfam" id="PF26576">
    <property type="entry name" value="IBH1_N"/>
    <property type="match status" value="1"/>
</dbReference>
<comment type="subcellular location">
    <subcellularLocation>
        <location evidence="1">Nucleus</location>
    </subcellularLocation>
</comment>
<dbReference type="InterPro" id="IPR059002">
    <property type="entry name" value="IBH1_N"/>
</dbReference>
<evidence type="ECO:0000259" key="5">
    <source>
        <dbReference type="Pfam" id="PF26576"/>
    </source>
</evidence>
<sequence length="333" mass="37699">MEQLQIGKRKRVCVSSENMRFFVTFARNYVSYLLPALIKIGSIADPDLEVEKLVRFQVDMALVLSAGSGFTWCKAMKCKLEKETHGIINMFMKQTPNSTSPPCENSIKFSTFSPFSRTFHHVGLLRNPNPNFLSLSYPSPQPKSLVENLSENPKPKSLMLLNPNRHPKSLVVLLENPNSDSPFMAKPNHGHKSLVSFGLLSNPSPDSHIISNPNHDPISLVDAGLEKPRTKFLTINPDPKSRVYRAHRKKCGRRRTRNMGYSMRRRIGLGKLRGEEKEIRKRLRILREVTPGGNEMRVEALFGEVESYMHCLELQVQILQSLVSHGAKSNGKL</sequence>
<dbReference type="AlphaFoldDB" id="W1PI16"/>
<accession>W1PI16</accession>
<protein>
    <recommendedName>
        <fullName evidence="5">IBH1-like N-terminal domain-containing protein</fullName>
    </recommendedName>
</protein>
<reference evidence="7" key="1">
    <citation type="journal article" date="2013" name="Science">
        <title>The Amborella genome and the evolution of flowering plants.</title>
        <authorList>
            <consortium name="Amborella Genome Project"/>
        </authorList>
    </citation>
    <scope>NUCLEOTIDE SEQUENCE [LARGE SCALE GENOMIC DNA]</scope>
</reference>
<dbReference type="eggNOG" id="ENOG502SB35">
    <property type="taxonomic scope" value="Eukaryota"/>
</dbReference>
<proteinExistence type="predicted"/>
<dbReference type="PANTHER" id="PTHR33124">
    <property type="entry name" value="TRANSCRIPTION FACTOR IBH1-LIKE 1"/>
    <property type="match status" value="1"/>
</dbReference>
<evidence type="ECO:0000313" key="7">
    <source>
        <dbReference type="Proteomes" id="UP000017836"/>
    </source>
</evidence>
<dbReference type="OMA" id="SPPCENS"/>
<dbReference type="EMBL" id="KI393807">
    <property type="protein sequence ID" value="ERN07359.1"/>
    <property type="molecule type" value="Genomic_DNA"/>
</dbReference>
<dbReference type="Proteomes" id="UP000017836">
    <property type="component" value="Unassembled WGS sequence"/>
</dbReference>
<dbReference type="GO" id="GO:0005634">
    <property type="term" value="C:nucleus"/>
    <property type="evidence" value="ECO:0007669"/>
    <property type="project" value="UniProtKB-SubCell"/>
</dbReference>
<keyword evidence="7" id="KW-1185">Reference proteome</keyword>
<evidence type="ECO:0000313" key="6">
    <source>
        <dbReference type="EMBL" id="ERN07359.1"/>
    </source>
</evidence>
<dbReference type="HOGENOM" id="CLU_835084_0_0_1"/>
<dbReference type="PANTHER" id="PTHR33124:SF42">
    <property type="entry name" value="TRANSCRIPTION FACTOR BHLH146"/>
    <property type="match status" value="1"/>
</dbReference>
<evidence type="ECO:0000256" key="2">
    <source>
        <dbReference type="ARBA" id="ARBA00023015"/>
    </source>
</evidence>
<dbReference type="GO" id="GO:0006355">
    <property type="term" value="P:regulation of DNA-templated transcription"/>
    <property type="evidence" value="ECO:0007669"/>
    <property type="project" value="InterPro"/>
</dbReference>
<dbReference type="InterPro" id="IPR044549">
    <property type="entry name" value="bHLH_AtIBH1-like"/>
</dbReference>
<name>W1PI16_AMBTC</name>
<feature type="domain" description="IBH1-like N-terminal" evidence="5">
    <location>
        <begin position="24"/>
        <end position="83"/>
    </location>
</feature>
<gene>
    <name evidence="6" type="ORF">AMTR_s00019p00234780</name>
</gene>
<keyword evidence="2" id="KW-0805">Transcription regulation</keyword>
<organism evidence="6 7">
    <name type="scientific">Amborella trichopoda</name>
    <dbReference type="NCBI Taxonomy" id="13333"/>
    <lineage>
        <taxon>Eukaryota</taxon>
        <taxon>Viridiplantae</taxon>
        <taxon>Streptophyta</taxon>
        <taxon>Embryophyta</taxon>
        <taxon>Tracheophyta</taxon>
        <taxon>Spermatophyta</taxon>
        <taxon>Magnoliopsida</taxon>
        <taxon>Amborellales</taxon>
        <taxon>Amborellaceae</taxon>
        <taxon>Amborella</taxon>
    </lineage>
</organism>
<keyword evidence="4" id="KW-0539">Nucleus</keyword>
<dbReference type="Gramene" id="ERN07359">
    <property type="protein sequence ID" value="ERN07359"/>
    <property type="gene ID" value="AMTR_s00019p00234780"/>
</dbReference>